<keyword evidence="3" id="KW-1185">Reference proteome</keyword>
<organism evidence="1 3">
    <name type="scientific">Mastigocoleus testarum BC008</name>
    <dbReference type="NCBI Taxonomy" id="371196"/>
    <lineage>
        <taxon>Bacteria</taxon>
        <taxon>Bacillati</taxon>
        <taxon>Cyanobacteriota</taxon>
        <taxon>Cyanophyceae</taxon>
        <taxon>Nostocales</taxon>
        <taxon>Hapalosiphonaceae</taxon>
        <taxon>Mastigocoleus</taxon>
    </lineage>
</organism>
<evidence type="ECO:0000313" key="2">
    <source>
        <dbReference type="EMBL" id="KST67119.1"/>
    </source>
</evidence>
<dbReference type="EMBL" id="LMTZ01000092">
    <property type="protein sequence ID" value="KST66992.1"/>
    <property type="molecule type" value="Genomic_DNA"/>
</dbReference>
<evidence type="ECO:0000313" key="3">
    <source>
        <dbReference type="Proteomes" id="UP000053372"/>
    </source>
</evidence>
<name>A0A0V7ZQR0_9CYAN</name>
<accession>A0A0V7ZQR0</accession>
<dbReference type="InterPro" id="IPR036514">
    <property type="entry name" value="SGNH_hydro_sf"/>
</dbReference>
<comment type="caution">
    <text evidence="1">The sequence shown here is derived from an EMBL/GenBank/DDBJ whole genome shotgun (WGS) entry which is preliminary data.</text>
</comment>
<gene>
    <name evidence="1" type="ORF">BC008_27780</name>
    <name evidence="2" type="ORF">BC008_28400</name>
</gene>
<dbReference type="RefSeq" id="WP_027845993.1">
    <property type="nucleotide sequence ID" value="NZ_LMTZ01000090.1"/>
</dbReference>
<evidence type="ECO:0000313" key="1">
    <source>
        <dbReference type="EMBL" id="KST66992.1"/>
    </source>
</evidence>
<protein>
    <recommendedName>
        <fullName evidence="4">DUF1574 domain-containing protein</fullName>
    </recommendedName>
</protein>
<dbReference type="AlphaFoldDB" id="A0A0V7ZQR0"/>
<dbReference type="Proteomes" id="UP000053372">
    <property type="component" value="Unassembled WGS sequence"/>
</dbReference>
<dbReference type="SUPFAM" id="SSF52266">
    <property type="entry name" value="SGNH hydrolase"/>
    <property type="match status" value="1"/>
</dbReference>
<dbReference type="OrthoDB" id="453133at2"/>
<reference evidence="1 3" key="1">
    <citation type="journal article" date="2015" name="Genome Announc.">
        <title>Draft Genome of the Euendolithic (true boring) Cyanobacterium Mastigocoleus testarum strain BC008.</title>
        <authorList>
            <person name="Guida B.S."/>
            <person name="Garcia-Pichel F."/>
        </authorList>
    </citation>
    <scope>NUCLEOTIDE SEQUENCE [LARGE SCALE GENOMIC DNA]</scope>
    <source>
        <strain evidence="1 3">BC008</strain>
    </source>
</reference>
<evidence type="ECO:0008006" key="4">
    <source>
        <dbReference type="Google" id="ProtNLM"/>
    </source>
</evidence>
<sequence length="974" mass="109416">MNTVSLDRQKALAQWVSQATGINSVGVKIRLRGNDLHILCEAPICPPRWKTLSDLLRALQQTDLEALKSNDQPAVYQVFVYGRHKEEQRPQWCHRVFLNQLDKHIEEVERALLNHKKNSPVSSGAIIISNESLARKGDPAAIARYLSETLSTLGVAVKVKVKKQRTTEKEAANKQRLWIFCQSHYTPDPSLIAEPVAQKLRNLNLSNYQDAVIASGVVGEKNHDWLLRIDLTPPEVMLKEWARWGDIEAISRLAKIWLNKEISVQASVKESTLHIFCTPRDPSSSQIPDKDFCLEAIIPQLEILAPQGISAATIYGQKTVKCEPTWIDWISLPAADHQALNISVLKLAKSGDESALLFLLERLLNPDLDNRLATGGIRVMLLRKEDLLHVMCDAPICPTRKKIANTVIEFIHKLQVQGVTGARIYGRRAGNKKPFWQFGIDFQPRQSTVPEAPPEFAATSSFVQDLLPSPDSEPILRPDLSIEEVQTFIGTQTQKWGTTFRKFLLSTQLFIEKDSAPQTSTDTQKVLLAGIWGAIGILLSLQLDWALGKAIADYSQAQQSKVSANRYELVEESAIAANPIKGKTNSSNSDAFNHNGFTQAGKKIAEEQKKANSTAILLAARSQIPTFNSRQLDEQLALYKQRLAKSGPPDVLIVGSSRALRGVDPVALSKALASEGYQDLDVFNFGINGATVQIIELLVVHVLKASELPKIIIWADGVRAFNSGRPDQTFETIAASEGYQQVIQASEENSKNSQTSQILGQELDQKNPSDNQNIYQAFNKRLNRSIAALSATYPQREQFKGLLNQQLKKIPAISNFSKHPGNYPEQDTKIPAVDFDGFLALSVRFKPETYYQNHPKVTGSYDRDYNNFRLMGEQDIALQRMLKYTALRKVPVVFINMPLTTDYLDPIRSKYEEDFRQYISNISKVNNNFIFRDLTELWPEKNDYFSDPSHLNRYGAYKVSKKLAVDPMIPWPRK</sequence>
<dbReference type="EMBL" id="LMTZ01000090">
    <property type="protein sequence ID" value="KST67119.1"/>
    <property type="molecule type" value="Genomic_DNA"/>
</dbReference>
<proteinExistence type="predicted"/>
<dbReference type="Gene3D" id="3.40.50.1110">
    <property type="entry name" value="SGNH hydrolase"/>
    <property type="match status" value="1"/>
</dbReference>